<feature type="coiled-coil region" evidence="12">
    <location>
        <begin position="858"/>
        <end position="885"/>
    </location>
</feature>
<evidence type="ECO:0000256" key="9">
    <source>
        <dbReference type="ARBA" id="ARBA00023146"/>
    </source>
</evidence>
<dbReference type="NCBIfam" id="NF004349">
    <property type="entry name" value="PRK05729.1"/>
    <property type="match status" value="1"/>
</dbReference>
<dbReference type="eggNOG" id="COG0525">
    <property type="taxonomic scope" value="Bacteria"/>
</dbReference>
<comment type="subcellular location">
    <subcellularLocation>
        <location evidence="1 12">Cytoplasm</location>
    </subcellularLocation>
</comment>
<dbReference type="GO" id="GO:0002161">
    <property type="term" value="F:aminoacyl-tRNA deacylase activity"/>
    <property type="evidence" value="ECO:0007669"/>
    <property type="project" value="InterPro"/>
</dbReference>
<dbReference type="GO" id="GO:0005524">
    <property type="term" value="F:ATP binding"/>
    <property type="evidence" value="ECO:0007669"/>
    <property type="project" value="UniProtKB-UniRule"/>
</dbReference>
<dbReference type="CDD" id="cd07962">
    <property type="entry name" value="Anticodon_Ia_Val"/>
    <property type="match status" value="1"/>
</dbReference>
<dbReference type="GO" id="GO:0006438">
    <property type="term" value="P:valyl-tRNA aminoacylation"/>
    <property type="evidence" value="ECO:0007669"/>
    <property type="project" value="UniProtKB-UniRule"/>
</dbReference>
<feature type="binding site" evidence="12">
    <location>
        <position position="529"/>
    </location>
    <ligand>
        <name>ATP</name>
        <dbReference type="ChEBI" id="CHEBI:30616"/>
    </ligand>
</feature>
<dbReference type="InterPro" id="IPR009008">
    <property type="entry name" value="Val/Leu/Ile-tRNA-synth_edit"/>
</dbReference>
<keyword evidence="5 12" id="KW-0547">Nucleotide-binding</keyword>
<dbReference type="InterPro" id="IPR033705">
    <property type="entry name" value="Anticodon_Ia_Val"/>
</dbReference>
<feature type="domain" description="Aminoacyl-tRNA synthetase class Ia" evidence="13">
    <location>
        <begin position="19"/>
        <end position="566"/>
    </location>
</feature>
<evidence type="ECO:0000256" key="8">
    <source>
        <dbReference type="ARBA" id="ARBA00023054"/>
    </source>
</evidence>
<dbReference type="AlphaFoldDB" id="S7TDG5"/>
<comment type="function">
    <text evidence="12">Catalyzes the attachment of valine to tRNA(Val). As ValRS can inadvertently accommodate and process structurally similar amino acids such as threonine, to avoid such errors, it has a 'posttransfer' editing activity that hydrolyzes mischarged Thr-tRNA(Val) in a tRNA-dependent manner.</text>
</comment>
<comment type="domain">
    <text evidence="12">ValRS has two distinct active sites: one for aminoacylation and one for editing. The misactivated threonine is translocated from the active site to the editing site.</text>
</comment>
<dbReference type="InterPro" id="IPR037118">
    <property type="entry name" value="Val-tRNA_synth_C_sf"/>
</dbReference>
<dbReference type="PATRIC" id="fig|1121405.3.peg.3752"/>
<dbReference type="FunFam" id="3.90.740.10:FF:000005">
    <property type="entry name" value="Valine--tRNA ligase, mitochondrial"/>
    <property type="match status" value="1"/>
</dbReference>
<keyword evidence="7 12" id="KW-0648">Protein biosynthesis</keyword>
<dbReference type="STRING" id="897.B2D07_19460"/>
<evidence type="ECO:0000259" key="13">
    <source>
        <dbReference type="Pfam" id="PF00133"/>
    </source>
</evidence>
<dbReference type="InterPro" id="IPR019499">
    <property type="entry name" value="Val-tRNA_synth_tRNA-bd"/>
</dbReference>
<dbReference type="Gene3D" id="3.40.50.620">
    <property type="entry name" value="HUPs"/>
    <property type="match status" value="2"/>
</dbReference>
<name>S7TDG5_DESML</name>
<evidence type="ECO:0000256" key="3">
    <source>
        <dbReference type="ARBA" id="ARBA00022490"/>
    </source>
</evidence>
<feature type="short sequence motif" description="'KMSKS' region" evidence="12">
    <location>
        <begin position="526"/>
        <end position="530"/>
    </location>
</feature>
<sequence>MSIDLLDKGYEPHDVEKRWYDFWEKERLFAAEERSDKRSYAIVIPPPNVTGVLHMGHALNNALQDILCRYRRLRGDNVLWMPGTDHAGIATQNVVERHLAAGGLDRHQLGREKFIERVWEWRKEYGGAIIHQLKRLGASCDWERERFTMDDGLSKAVRKVFVQLYDEGLIYQGNYIINWCPRCRTALADLEVEHEEVNAHLYYIRYPFPDGSGAVTVATTRPETMLGDTAVAVNPEDERYLNLPEEAVILPLLNRSIPIIRDSYVDTAFGTGALKVTPAHDPNDFEIGRRHNLPAVKVIGDDGRMTSDAGKYEGMDRFACRKAVIEDLRAQGLLEKITPLVHSVGHCYRCHTAIEPNLSKQWFVKAKPLADKAMAAVKTGKTRIIPDIWEKTYFEWLENIRDWCISRQIWWGHQIPAWTCEACGNLMVAMTAPSACTECGSADLVQETDVLDTWFSSALWPFSTMGWPEKTPLLETFYPTSVLITGFDILFFWVARMMMMGIHFMNDVPFRDVYVHALVRDENGQKMSKSKGNVIDPLNVVEKYGTDAFRFTLAAFAAQGRDVKMSEKRVEGYRNFINKLWNATRFSLMHLDKAYPDIPTDRISLADQWILSRLNRVIRTVEEALSGYHFNEAANTLYQFVWHEFCDWYLEAVKPALYGNMGDAARDAARSVLWRVLRETLILLHPFIPFVTEEIWNKLPGTKGSIMRAAFPLDNPDTAVIVSAPEAEIKMNTVMDIITGVRNIRGEMNIQPSAALEVIIHSPDDAVRTTIEAQSGIIKDLARLKSLMVSTPGERPKSAATAVLENAAVFVSLEGILDIDMETMRLEKEMAKIDKALTGISKKLNNEDFLAKAPEDVVEKVREKHRGLMEKRQKLEVNMEKIKALDLN</sequence>
<dbReference type="SUPFAM" id="SSF47323">
    <property type="entry name" value="Anticodon-binding domain of a subclass of class I aminoacyl-tRNA synthetases"/>
    <property type="match status" value="1"/>
</dbReference>
<evidence type="ECO:0000256" key="7">
    <source>
        <dbReference type="ARBA" id="ARBA00022917"/>
    </source>
</evidence>
<dbReference type="FunFam" id="1.10.730.10:FF:000014">
    <property type="entry name" value="Valine--tRNA ligase"/>
    <property type="match status" value="1"/>
</dbReference>
<dbReference type="Gene3D" id="1.10.287.380">
    <property type="entry name" value="Valyl-tRNA synthetase, C-terminal domain"/>
    <property type="match status" value="1"/>
</dbReference>
<dbReference type="EMBL" id="ATHJ01000111">
    <property type="protein sequence ID" value="EPR34691.1"/>
    <property type="molecule type" value="Genomic_DNA"/>
</dbReference>
<dbReference type="InterPro" id="IPR013155">
    <property type="entry name" value="M/V/L/I-tRNA-synth_anticd-bd"/>
</dbReference>
<dbReference type="FunFam" id="1.10.287.380:FF:000001">
    <property type="entry name" value="Valine--tRNA ligase"/>
    <property type="match status" value="1"/>
</dbReference>
<dbReference type="InterPro" id="IPR009080">
    <property type="entry name" value="tRNAsynth_Ia_anticodon-bd"/>
</dbReference>
<evidence type="ECO:0000256" key="6">
    <source>
        <dbReference type="ARBA" id="ARBA00022840"/>
    </source>
</evidence>
<evidence type="ECO:0000259" key="14">
    <source>
        <dbReference type="Pfam" id="PF08264"/>
    </source>
</evidence>
<keyword evidence="17" id="KW-1185">Reference proteome</keyword>
<dbReference type="PRINTS" id="PR00986">
    <property type="entry name" value="TRNASYNTHVAL"/>
</dbReference>
<feature type="domain" description="Methionyl/Valyl/Leucyl/Isoleucyl-tRNA synthetase anticodon-binding" evidence="14">
    <location>
        <begin position="607"/>
        <end position="760"/>
    </location>
</feature>
<evidence type="ECO:0000256" key="12">
    <source>
        <dbReference type="HAMAP-Rule" id="MF_02004"/>
    </source>
</evidence>
<dbReference type="SUPFAM" id="SSF50677">
    <property type="entry name" value="ValRS/IleRS/LeuRS editing domain"/>
    <property type="match status" value="1"/>
</dbReference>
<keyword evidence="4 12" id="KW-0436">Ligase</keyword>
<dbReference type="Proteomes" id="UP000014977">
    <property type="component" value="Unassembled WGS sequence"/>
</dbReference>
<dbReference type="PANTHER" id="PTHR11946:SF93">
    <property type="entry name" value="VALINE--TRNA LIGASE, CHLOROPLASTIC_MITOCHONDRIAL 2"/>
    <property type="match status" value="1"/>
</dbReference>
<keyword evidence="9 12" id="KW-0030">Aminoacyl-tRNA synthetase</keyword>
<dbReference type="InterPro" id="IPR010978">
    <property type="entry name" value="tRNA-bd_arm"/>
</dbReference>
<dbReference type="Gene3D" id="1.10.730.10">
    <property type="entry name" value="Isoleucyl-tRNA Synthetase, Domain 1"/>
    <property type="match status" value="1"/>
</dbReference>
<evidence type="ECO:0000313" key="17">
    <source>
        <dbReference type="Proteomes" id="UP000014977"/>
    </source>
</evidence>
<evidence type="ECO:0000256" key="2">
    <source>
        <dbReference type="ARBA" id="ARBA00011245"/>
    </source>
</evidence>
<comment type="similarity">
    <text evidence="11 12">Belongs to the class-I aminoacyl-tRNA synthetase family. ValS type 1 subfamily.</text>
</comment>
<dbReference type="Gene3D" id="3.90.740.10">
    <property type="entry name" value="Valyl/Leucyl/Isoleucyl-tRNA synthetase, editing domain"/>
    <property type="match status" value="1"/>
</dbReference>
<organism evidence="16 17">
    <name type="scientific">Desulfococcus multivorans DSM 2059</name>
    <dbReference type="NCBI Taxonomy" id="1121405"/>
    <lineage>
        <taxon>Bacteria</taxon>
        <taxon>Pseudomonadati</taxon>
        <taxon>Thermodesulfobacteriota</taxon>
        <taxon>Desulfobacteria</taxon>
        <taxon>Desulfobacterales</taxon>
        <taxon>Desulfococcaceae</taxon>
        <taxon>Desulfococcus</taxon>
    </lineage>
</organism>
<evidence type="ECO:0000256" key="11">
    <source>
        <dbReference type="ARBA" id="ARBA00060830"/>
    </source>
</evidence>
<dbReference type="Pfam" id="PF10458">
    <property type="entry name" value="Val_tRNA-synt_C"/>
    <property type="match status" value="1"/>
</dbReference>
<dbReference type="InterPro" id="IPR002303">
    <property type="entry name" value="Valyl-tRNA_ligase"/>
</dbReference>
<dbReference type="Pfam" id="PF08264">
    <property type="entry name" value="Anticodon_1"/>
    <property type="match status" value="1"/>
</dbReference>
<dbReference type="OrthoDB" id="9810365at2"/>
<evidence type="ECO:0000313" key="16">
    <source>
        <dbReference type="EMBL" id="EPR34691.1"/>
    </source>
</evidence>
<dbReference type="PANTHER" id="PTHR11946">
    <property type="entry name" value="VALYL-TRNA SYNTHETASES"/>
    <property type="match status" value="1"/>
</dbReference>
<dbReference type="HAMAP" id="MF_02004">
    <property type="entry name" value="Val_tRNA_synth_type1"/>
    <property type="match status" value="1"/>
</dbReference>
<dbReference type="NCBIfam" id="TIGR00422">
    <property type="entry name" value="valS"/>
    <property type="match status" value="1"/>
</dbReference>
<dbReference type="SUPFAM" id="SSF46589">
    <property type="entry name" value="tRNA-binding arm"/>
    <property type="match status" value="1"/>
</dbReference>
<dbReference type="PROSITE" id="PS00178">
    <property type="entry name" value="AA_TRNA_LIGASE_I"/>
    <property type="match status" value="1"/>
</dbReference>
<dbReference type="Pfam" id="PF00133">
    <property type="entry name" value="tRNA-synt_1"/>
    <property type="match status" value="1"/>
</dbReference>
<gene>
    <name evidence="12" type="primary">valS</name>
    <name evidence="16" type="ORF">dsmv_3263</name>
</gene>
<evidence type="ECO:0000256" key="1">
    <source>
        <dbReference type="ARBA" id="ARBA00004496"/>
    </source>
</evidence>
<comment type="caution">
    <text evidence="16">The sequence shown here is derived from an EMBL/GenBank/DDBJ whole genome shotgun (WGS) entry which is preliminary data.</text>
</comment>
<evidence type="ECO:0000256" key="4">
    <source>
        <dbReference type="ARBA" id="ARBA00022598"/>
    </source>
</evidence>
<dbReference type="GO" id="GO:0005829">
    <property type="term" value="C:cytosol"/>
    <property type="evidence" value="ECO:0007669"/>
    <property type="project" value="TreeGrafter"/>
</dbReference>
<evidence type="ECO:0000259" key="15">
    <source>
        <dbReference type="Pfam" id="PF10458"/>
    </source>
</evidence>
<dbReference type="SUPFAM" id="SSF52374">
    <property type="entry name" value="Nucleotidylyl transferase"/>
    <property type="match status" value="1"/>
</dbReference>
<comment type="catalytic activity">
    <reaction evidence="10 12">
        <text>tRNA(Val) + L-valine + ATP = L-valyl-tRNA(Val) + AMP + diphosphate</text>
        <dbReference type="Rhea" id="RHEA:10704"/>
        <dbReference type="Rhea" id="RHEA-COMP:9672"/>
        <dbReference type="Rhea" id="RHEA-COMP:9708"/>
        <dbReference type="ChEBI" id="CHEBI:30616"/>
        <dbReference type="ChEBI" id="CHEBI:33019"/>
        <dbReference type="ChEBI" id="CHEBI:57762"/>
        <dbReference type="ChEBI" id="CHEBI:78442"/>
        <dbReference type="ChEBI" id="CHEBI:78537"/>
        <dbReference type="ChEBI" id="CHEBI:456215"/>
        <dbReference type="EC" id="6.1.1.9"/>
    </reaction>
</comment>
<dbReference type="GO" id="GO:0004832">
    <property type="term" value="F:valine-tRNA ligase activity"/>
    <property type="evidence" value="ECO:0007669"/>
    <property type="project" value="UniProtKB-UniRule"/>
</dbReference>
<dbReference type="InterPro" id="IPR001412">
    <property type="entry name" value="aa-tRNA-synth_I_CS"/>
</dbReference>
<reference evidence="16 17" key="1">
    <citation type="journal article" date="2013" name="Genome Announc.">
        <title>Draft genome sequences for three mercury-methylating, sulfate-reducing bacteria.</title>
        <authorList>
            <person name="Brown S.D."/>
            <person name="Hurt R.A.Jr."/>
            <person name="Gilmour C.C."/>
            <person name="Elias D.A."/>
        </authorList>
    </citation>
    <scope>NUCLEOTIDE SEQUENCE [LARGE SCALE GENOMIC DNA]</scope>
    <source>
        <strain evidence="16 17">DSM 2059</strain>
    </source>
</reference>
<dbReference type="FunFam" id="3.40.50.620:FF:000032">
    <property type="entry name" value="Valine--tRNA ligase"/>
    <property type="match status" value="1"/>
</dbReference>
<feature type="domain" description="Valyl-tRNA synthetase tRNA-binding arm" evidence="15">
    <location>
        <begin position="818"/>
        <end position="883"/>
    </location>
</feature>
<accession>S7TDG5</accession>
<proteinExistence type="inferred from homology"/>
<comment type="subunit">
    <text evidence="2 12">Monomer.</text>
</comment>
<keyword evidence="8 12" id="KW-0175">Coiled coil</keyword>
<dbReference type="InterPro" id="IPR002300">
    <property type="entry name" value="aa-tRNA-synth_Ia"/>
</dbReference>
<keyword evidence="6 12" id="KW-0067">ATP-binding</keyword>
<dbReference type="EC" id="6.1.1.9" evidence="12"/>
<evidence type="ECO:0000256" key="10">
    <source>
        <dbReference type="ARBA" id="ARBA00047552"/>
    </source>
</evidence>
<comment type="domain">
    <text evidence="12">The C-terminal coiled-coil domain is crucial for aminoacylation activity.</text>
</comment>
<evidence type="ECO:0000256" key="5">
    <source>
        <dbReference type="ARBA" id="ARBA00022741"/>
    </source>
</evidence>
<dbReference type="CDD" id="cd00817">
    <property type="entry name" value="ValRS_core"/>
    <property type="match status" value="1"/>
</dbReference>
<keyword evidence="3 12" id="KW-0963">Cytoplasm</keyword>
<dbReference type="RefSeq" id="WP_020878353.1">
    <property type="nucleotide sequence ID" value="NZ_ATHJ01000111.1"/>
</dbReference>
<protein>
    <recommendedName>
        <fullName evidence="12">Valine--tRNA ligase</fullName>
        <ecNumber evidence="12">6.1.1.9</ecNumber>
    </recommendedName>
    <alternativeName>
        <fullName evidence="12">Valyl-tRNA synthetase</fullName>
        <shortName evidence="12">ValRS</shortName>
    </alternativeName>
</protein>
<feature type="short sequence motif" description="'HIGH' region" evidence="12">
    <location>
        <begin position="47"/>
        <end position="57"/>
    </location>
</feature>
<dbReference type="InterPro" id="IPR014729">
    <property type="entry name" value="Rossmann-like_a/b/a_fold"/>
</dbReference>
<dbReference type="FunFam" id="3.40.50.620:FF:000098">
    <property type="entry name" value="Valine--tRNA ligase"/>
    <property type="match status" value="1"/>
</dbReference>